<feature type="region of interest" description="Disordered" evidence="14">
    <location>
        <begin position="634"/>
        <end position="653"/>
    </location>
</feature>
<feature type="transmembrane region" description="Helical" evidence="15">
    <location>
        <begin position="404"/>
        <end position="422"/>
    </location>
</feature>
<dbReference type="CDD" id="cd00051">
    <property type="entry name" value="EFh"/>
    <property type="match status" value="1"/>
</dbReference>
<feature type="coiled-coil region" evidence="13">
    <location>
        <begin position="94"/>
        <end position="121"/>
    </location>
</feature>
<evidence type="ECO:0000256" key="9">
    <source>
        <dbReference type="ARBA" id="ARBA00022989"/>
    </source>
</evidence>
<dbReference type="EMBL" id="CAJNNV010032686">
    <property type="protein sequence ID" value="CAE8640727.1"/>
    <property type="molecule type" value="Genomic_DNA"/>
</dbReference>
<keyword evidence="4 15" id="KW-0812">Transmembrane</keyword>
<evidence type="ECO:0000256" key="7">
    <source>
        <dbReference type="ARBA" id="ARBA00022882"/>
    </source>
</evidence>
<dbReference type="PROSITE" id="PS00018">
    <property type="entry name" value="EF_HAND_1"/>
    <property type="match status" value="1"/>
</dbReference>
<dbReference type="PRINTS" id="PR00169">
    <property type="entry name" value="KCHANNEL"/>
</dbReference>
<feature type="transmembrane region" description="Helical" evidence="15">
    <location>
        <begin position="369"/>
        <end position="392"/>
    </location>
</feature>
<evidence type="ECO:0000256" key="3">
    <source>
        <dbReference type="ARBA" id="ARBA00022538"/>
    </source>
</evidence>
<dbReference type="InterPro" id="IPR005821">
    <property type="entry name" value="Ion_trans_dom"/>
</dbReference>
<evidence type="ECO:0000256" key="10">
    <source>
        <dbReference type="ARBA" id="ARBA00023065"/>
    </source>
</evidence>
<accession>A0A813HR93</accession>
<dbReference type="GO" id="GO:0005509">
    <property type="term" value="F:calcium ion binding"/>
    <property type="evidence" value="ECO:0007669"/>
    <property type="project" value="InterPro"/>
</dbReference>
<protein>
    <recommendedName>
        <fullName evidence="16">EF-hand domain-containing protein</fullName>
    </recommendedName>
</protein>
<keyword evidence="9 15" id="KW-1133">Transmembrane helix</keyword>
<evidence type="ECO:0000256" key="8">
    <source>
        <dbReference type="ARBA" id="ARBA00022958"/>
    </source>
</evidence>
<keyword evidence="8" id="KW-0630">Potassium</keyword>
<dbReference type="OrthoDB" id="433309at2759"/>
<dbReference type="PANTHER" id="PTHR11537">
    <property type="entry name" value="VOLTAGE-GATED POTASSIUM CHANNEL"/>
    <property type="match status" value="1"/>
</dbReference>
<feature type="non-terminal residue" evidence="17">
    <location>
        <position position="653"/>
    </location>
</feature>
<name>A0A813HR93_POLGL</name>
<dbReference type="Gene3D" id="1.20.120.350">
    <property type="entry name" value="Voltage-gated potassium channels. Chain C"/>
    <property type="match status" value="1"/>
</dbReference>
<feature type="region of interest" description="Disordered" evidence="14">
    <location>
        <begin position="167"/>
        <end position="268"/>
    </location>
</feature>
<dbReference type="GO" id="GO:0005249">
    <property type="term" value="F:voltage-gated potassium channel activity"/>
    <property type="evidence" value="ECO:0007669"/>
    <property type="project" value="InterPro"/>
</dbReference>
<evidence type="ECO:0000256" key="12">
    <source>
        <dbReference type="ARBA" id="ARBA00023303"/>
    </source>
</evidence>
<evidence type="ECO:0000256" key="14">
    <source>
        <dbReference type="SAM" id="MobiDB-lite"/>
    </source>
</evidence>
<evidence type="ECO:0000256" key="15">
    <source>
        <dbReference type="SAM" id="Phobius"/>
    </source>
</evidence>
<feature type="transmembrane region" description="Helical" evidence="15">
    <location>
        <begin position="502"/>
        <end position="528"/>
    </location>
</feature>
<dbReference type="SUPFAM" id="SSF81324">
    <property type="entry name" value="Voltage-gated potassium channels"/>
    <property type="match status" value="1"/>
</dbReference>
<keyword evidence="6" id="KW-0106">Calcium</keyword>
<keyword evidence="2" id="KW-0813">Transport</keyword>
<keyword evidence="10" id="KW-0406">Ion transport</keyword>
<feature type="domain" description="EF-hand" evidence="16">
    <location>
        <begin position="552"/>
        <end position="587"/>
    </location>
</feature>
<evidence type="ECO:0000313" key="18">
    <source>
        <dbReference type="Proteomes" id="UP000654075"/>
    </source>
</evidence>
<keyword evidence="11 15" id="KW-0472">Membrane</keyword>
<evidence type="ECO:0000259" key="16">
    <source>
        <dbReference type="PROSITE" id="PS50222"/>
    </source>
</evidence>
<keyword evidence="3" id="KW-0633">Potassium transport</keyword>
<proteinExistence type="predicted"/>
<evidence type="ECO:0000256" key="11">
    <source>
        <dbReference type="ARBA" id="ARBA00023136"/>
    </source>
</evidence>
<keyword evidence="5" id="KW-0631">Potassium channel</keyword>
<dbReference type="InterPro" id="IPR011992">
    <property type="entry name" value="EF-hand-dom_pair"/>
</dbReference>
<gene>
    <name evidence="17" type="ORF">PGLA1383_LOCUS55505</name>
</gene>
<keyword evidence="12" id="KW-0407">Ion channel</keyword>
<feature type="compositionally biased region" description="Acidic residues" evidence="14">
    <location>
        <begin position="640"/>
        <end position="653"/>
    </location>
</feature>
<evidence type="ECO:0000256" key="13">
    <source>
        <dbReference type="SAM" id="Coils"/>
    </source>
</evidence>
<feature type="transmembrane region" description="Helical" evidence="15">
    <location>
        <begin position="311"/>
        <end position="332"/>
    </location>
</feature>
<keyword evidence="13" id="KW-0175">Coiled coil</keyword>
<dbReference type="InterPro" id="IPR028325">
    <property type="entry name" value="VG_K_chnl"/>
</dbReference>
<feature type="region of interest" description="Disordered" evidence="14">
    <location>
        <begin position="1"/>
        <end position="55"/>
    </location>
</feature>
<evidence type="ECO:0000256" key="2">
    <source>
        <dbReference type="ARBA" id="ARBA00022448"/>
    </source>
</evidence>
<evidence type="ECO:0000313" key="17">
    <source>
        <dbReference type="EMBL" id="CAE8640727.1"/>
    </source>
</evidence>
<dbReference type="GO" id="GO:0008076">
    <property type="term" value="C:voltage-gated potassium channel complex"/>
    <property type="evidence" value="ECO:0007669"/>
    <property type="project" value="InterPro"/>
</dbReference>
<dbReference type="PANTHER" id="PTHR11537:SF254">
    <property type="entry name" value="POTASSIUM VOLTAGE-GATED CHANNEL PROTEIN SHAB"/>
    <property type="match status" value="1"/>
</dbReference>
<dbReference type="InterPro" id="IPR002048">
    <property type="entry name" value="EF_hand_dom"/>
</dbReference>
<keyword evidence="18" id="KW-1185">Reference proteome</keyword>
<dbReference type="Gene3D" id="1.10.238.10">
    <property type="entry name" value="EF-hand"/>
    <property type="match status" value="1"/>
</dbReference>
<dbReference type="InterPro" id="IPR027359">
    <property type="entry name" value="Volt_channel_dom_sf"/>
</dbReference>
<dbReference type="GO" id="GO:0001508">
    <property type="term" value="P:action potential"/>
    <property type="evidence" value="ECO:0007669"/>
    <property type="project" value="TreeGrafter"/>
</dbReference>
<evidence type="ECO:0000256" key="4">
    <source>
        <dbReference type="ARBA" id="ARBA00022692"/>
    </source>
</evidence>
<feature type="compositionally biased region" description="Polar residues" evidence="14">
    <location>
        <begin position="221"/>
        <end position="232"/>
    </location>
</feature>
<comment type="caution">
    <text evidence="17">The sequence shown here is derived from an EMBL/GenBank/DDBJ whole genome shotgun (WGS) entry which is preliminary data.</text>
</comment>
<dbReference type="InterPro" id="IPR018247">
    <property type="entry name" value="EF_Hand_1_Ca_BS"/>
</dbReference>
<dbReference type="PROSITE" id="PS50222">
    <property type="entry name" value="EF_HAND_2"/>
    <property type="match status" value="1"/>
</dbReference>
<feature type="compositionally biased region" description="Low complexity" evidence="14">
    <location>
        <begin position="251"/>
        <end position="268"/>
    </location>
</feature>
<dbReference type="SUPFAM" id="SSF47473">
    <property type="entry name" value="EF-hand"/>
    <property type="match status" value="1"/>
</dbReference>
<dbReference type="SMART" id="SM00054">
    <property type="entry name" value="EFh"/>
    <property type="match status" value="2"/>
</dbReference>
<reference evidence="17" key="1">
    <citation type="submission" date="2021-02" db="EMBL/GenBank/DDBJ databases">
        <authorList>
            <person name="Dougan E. K."/>
            <person name="Rhodes N."/>
            <person name="Thang M."/>
            <person name="Chan C."/>
        </authorList>
    </citation>
    <scope>NUCLEOTIDE SEQUENCE</scope>
</reference>
<keyword evidence="7" id="KW-0851">Voltage-gated channel</keyword>
<dbReference type="Gene3D" id="1.10.287.70">
    <property type="match status" value="1"/>
</dbReference>
<organism evidence="17 18">
    <name type="scientific">Polarella glacialis</name>
    <name type="common">Dinoflagellate</name>
    <dbReference type="NCBI Taxonomy" id="89957"/>
    <lineage>
        <taxon>Eukaryota</taxon>
        <taxon>Sar</taxon>
        <taxon>Alveolata</taxon>
        <taxon>Dinophyceae</taxon>
        <taxon>Suessiales</taxon>
        <taxon>Suessiaceae</taxon>
        <taxon>Polarella</taxon>
    </lineage>
</organism>
<evidence type="ECO:0000256" key="1">
    <source>
        <dbReference type="ARBA" id="ARBA00004141"/>
    </source>
</evidence>
<comment type="subcellular location">
    <subcellularLocation>
        <location evidence="1">Membrane</location>
        <topology evidence="1">Multi-pass membrane protein</topology>
    </subcellularLocation>
</comment>
<feature type="transmembrane region" description="Helical" evidence="15">
    <location>
        <begin position="338"/>
        <end position="357"/>
    </location>
</feature>
<feature type="transmembrane region" description="Helical" evidence="15">
    <location>
        <begin position="442"/>
        <end position="465"/>
    </location>
</feature>
<dbReference type="Pfam" id="PF00520">
    <property type="entry name" value="Ion_trans"/>
    <property type="match status" value="1"/>
</dbReference>
<sequence length="653" mass="73115">MIPSVSEESSVGDRRFSKSLPELKSESETSVHLSGLEPVSPRSAKSILQRRRSKTSNFEDLGSTINLPVSNVASNDSLLSDFAVLLDDLSLRMREEARTSREEARKNFAKLEQRLDKFVELMESPSRQHVCKVPMRVDEPSGLPQSFTERPVEPPVCGPVVHFFGEDSKSNNNSGDNSPIFGPRLASGTFPVARGPPPIAPGPYGMTEDGFRRELSPLGRYNSSESNDTPGRQRSADSHQVRPTRIKFQRSISSTHSSASSTAGMSISNPYASQYDPTQFTQMLRKTRPRSQWETWQFLEDPDLVKGGRRFVQLMSFAIIISTIIPVLQTITPQPIDPYVALIVDMTLACFFVLEFAMRFKVCPNRVAFWLNPFNLVDLIASVCPLVVRLWTSGAEDLTRAANEGDYLLMVFICAIPQLRFLKLIRRFDTVHLMLQAFRDTLAALPVLMYILCVLVLFFSSAIYISEPRSNIGTMPEAIWLTIVTVGTIGYGDKTPESLPGYIAVSVLIVVSALYMAIPIGIVGKAFVSVWDIRDRLLLLHRARSRFLAGGYFAQDIPEMFCTFDTNQNGELDIAEFESMMRNMEIEVDTEQIRTLFGLFDEDGSGGIADEQFVKTLFPENFYAMYGEEEAKAMYSEGDAVPEEPEEEQPQQS</sequence>
<evidence type="ECO:0000256" key="5">
    <source>
        <dbReference type="ARBA" id="ARBA00022826"/>
    </source>
</evidence>
<feature type="compositionally biased region" description="Basic and acidic residues" evidence="14">
    <location>
        <begin position="11"/>
        <end position="29"/>
    </location>
</feature>
<evidence type="ECO:0000256" key="6">
    <source>
        <dbReference type="ARBA" id="ARBA00022837"/>
    </source>
</evidence>
<dbReference type="Proteomes" id="UP000654075">
    <property type="component" value="Unassembled WGS sequence"/>
</dbReference>
<dbReference type="AlphaFoldDB" id="A0A813HR93"/>
<dbReference type="Pfam" id="PF13499">
    <property type="entry name" value="EF-hand_7"/>
    <property type="match status" value="1"/>
</dbReference>